<proteinExistence type="predicted"/>
<dbReference type="PROSITE" id="PS50835">
    <property type="entry name" value="IG_LIKE"/>
    <property type="match status" value="10"/>
</dbReference>
<dbReference type="InterPro" id="IPR013098">
    <property type="entry name" value="Ig_I-set"/>
</dbReference>
<feature type="compositionally biased region" description="Basic and acidic residues" evidence="2">
    <location>
        <begin position="90"/>
        <end position="113"/>
    </location>
</feature>
<dbReference type="InterPro" id="IPR036179">
    <property type="entry name" value="Ig-like_dom_sf"/>
</dbReference>
<evidence type="ECO:0000313" key="4">
    <source>
        <dbReference type="EMBL" id="CAF4126903.1"/>
    </source>
</evidence>
<feature type="domain" description="Ig-like" evidence="3">
    <location>
        <begin position="1230"/>
        <end position="1321"/>
    </location>
</feature>
<dbReference type="FunFam" id="2.60.40.10:FF:000107">
    <property type="entry name" value="Myosin, light chain kinase a"/>
    <property type="match status" value="6"/>
</dbReference>
<keyword evidence="1" id="KW-0393">Immunoglobulin domain</keyword>
<dbReference type="PANTHER" id="PTHR47633">
    <property type="entry name" value="IMMUNOGLOBULIN"/>
    <property type="match status" value="1"/>
</dbReference>
<evidence type="ECO:0000256" key="1">
    <source>
        <dbReference type="ARBA" id="ARBA00023319"/>
    </source>
</evidence>
<dbReference type="Pfam" id="PF07679">
    <property type="entry name" value="I-set"/>
    <property type="match status" value="11"/>
</dbReference>
<feature type="domain" description="Ig-like" evidence="3">
    <location>
        <begin position="538"/>
        <end position="628"/>
    </location>
</feature>
<reference evidence="4" key="1">
    <citation type="submission" date="2021-02" db="EMBL/GenBank/DDBJ databases">
        <authorList>
            <person name="Nowell W R."/>
        </authorList>
    </citation>
    <scope>NUCLEOTIDE SEQUENCE</scope>
</reference>
<feature type="domain" description="Ig-like" evidence="3">
    <location>
        <begin position="1081"/>
        <end position="1173"/>
    </location>
</feature>
<feature type="domain" description="Ig-like" evidence="3">
    <location>
        <begin position="411"/>
        <end position="502"/>
    </location>
</feature>
<dbReference type="CDD" id="cd00096">
    <property type="entry name" value="Ig"/>
    <property type="match status" value="2"/>
</dbReference>
<dbReference type="InterPro" id="IPR007110">
    <property type="entry name" value="Ig-like_dom"/>
</dbReference>
<feature type="compositionally biased region" description="Basic and acidic residues" evidence="2">
    <location>
        <begin position="907"/>
        <end position="930"/>
    </location>
</feature>
<feature type="region of interest" description="Disordered" evidence="2">
    <location>
        <begin position="622"/>
        <end position="684"/>
    </location>
</feature>
<evidence type="ECO:0000256" key="2">
    <source>
        <dbReference type="SAM" id="MobiDB-lite"/>
    </source>
</evidence>
<dbReference type="SUPFAM" id="SSF48726">
    <property type="entry name" value="Immunoglobulin"/>
    <property type="match status" value="11"/>
</dbReference>
<dbReference type="SMART" id="SM00408">
    <property type="entry name" value="IGc2"/>
    <property type="match status" value="10"/>
</dbReference>
<feature type="domain" description="Ig-like" evidence="3">
    <location>
        <begin position="810"/>
        <end position="902"/>
    </location>
</feature>
<dbReference type="SMART" id="SM00409">
    <property type="entry name" value="IG"/>
    <property type="match status" value="11"/>
</dbReference>
<sequence length="1537" mass="166418">ENVEATKGSPVLLRATIAGTPTPNFVWLKDGQPLMTSNRIRTKYDAPTKEVVLQITDVRPEDVGQYLVVATNPAGQDSTGTTLTIAPEKPGAEDRAKVPTDKNRIKNQPEGKTPRPLNVVPAAEHQPTTTGAAEEQRAPRVIVPLSDNVVEESMPVVFRSTIDIGSPIGTFTWLKNGQPLVEGDRYITTYDMKPKILTLEILDAKPSDQGTYTVRAANPLGTDETTAKLAIRPATSPDALPSATPKPVEIKAPIPTKEEMQQVQPPKVVVPLENVEATKGSPVLLRATIVGTPTPNFVWLKDGQPLMTSNRIRTKYDAPTKQVVLQITDVRPEDVGQYVVLATNPAGQDSTGTTLTIAPEKPAGGDDRPKVPTDKNRIKNQPESEKTRPLNVIPGAEHQPTTGPVEEQRAPRVIVPLSDNVVEESMPVIFRSTIDAGSPMGTFTWLKDGKPLVEGKRYITTYDIKPKILTLEILDARPSDQGTYTVRAANPFGTDETTAKLAIRPATSPDTLPSATPKPVEVKAPIPTKEEMQQVQPPKVVVPLENVEATKGSPVLVRATIIGTPTPNFAWLKDGQPLMTSNRIRTKYDAPTKQVVLQITDVRPEDVGQYLVVATNPAGQDSTGTTLTIAPEKPTAGDKAKVPTDKNRIKNQPESETLRPLNVVPGAEHQPSTTGPTEEQRPPRVIVPLSDNVVEESMPIIFRSTIDAGSPMGTFTWLKDGKPLIEGKRYITTYDIKPKILTLEILDAKPSDQGTYTVRAANPFGTDETTAKLAIRPATSPDALPSATPKPVEVKAPIPTKEEMQQVQPPKVIVPLEDLETTKESPVLFRATIVGSPTPTFVWLKDGKPLMTSNRVRTRYDAPTKQVVLQITDVRPEDVGQYLVVATNPAGQDSTGAKLSITPEKPPGAEDRAKVPTDKNRIKNQPEGKAPRPLNVVPGVEHQPSLAGPSEEAEEQRPPRVIVPLKDGVIEESMPIILRSTIDAGSPMATDGIPLVEGKRYTTAYDIKPKTLTLEILDARPSDQGTYTVRAANPFGNDETTAKLTIRPATSPDALPSATPKPVEVKAPIPTKEEMQQIQPPKVIVPLENAETTKGSPVLLRATIVGTPTPNFVWLKDGQPLMTSNRIRTRYDAPTKQVVLQINDVRPEDVGQYLVVATNPAGQDSTGAKLSITPEKPPGAEDRAKVPADKNRIKNQPEGKTPRPLKVVPGAEHQPSLAGPSEEAEEQRPPRVIVPLKDGVIEESMPIILRSTIDAGSPMATFTWLKDGIPLVEGKRYTTAYDIKPKTLTLEILDARPSDQGTYTVRAANPFGNDETTAKLTIRPATSADALPSATPKPVEVKAPVPTKEEMQQIQPPKVIVPLENAETTKGSPVLLRATIIGTPTPNFVWLKDGQPLMTSNRIRTRYDAPTKQVVLQINDVRPEDVGQYLVVATNPAGQDSTGAKLSIAPEKPPGAEDRAKVPADKNRIKNQPEGKTPRPLKVVPGVEHQPSLAGPSEEAEEQRPPRVIVPLKDSVIEESMPIILRSTIDAGVPMAT</sequence>
<comment type="caution">
    <text evidence="4">The sequence shown here is derived from an EMBL/GenBank/DDBJ whole genome shotgun (WGS) entry which is preliminary data.</text>
</comment>
<feature type="domain" description="Ig-like" evidence="3">
    <location>
        <begin position="683"/>
        <end position="774"/>
    </location>
</feature>
<dbReference type="InterPro" id="IPR003598">
    <property type="entry name" value="Ig_sub2"/>
</dbReference>
<feature type="compositionally biased region" description="Polar residues" evidence="2">
    <location>
        <begin position="346"/>
        <end position="356"/>
    </location>
</feature>
<dbReference type="Proteomes" id="UP000663868">
    <property type="component" value="Unassembled WGS sequence"/>
</dbReference>
<feature type="compositionally biased region" description="Basic and acidic residues" evidence="2">
    <location>
        <begin position="1178"/>
        <end position="1201"/>
    </location>
</feature>
<feature type="compositionally biased region" description="Basic and acidic residues" evidence="2">
    <location>
        <begin position="1454"/>
        <end position="1477"/>
    </location>
</feature>
<dbReference type="InterPro" id="IPR013783">
    <property type="entry name" value="Ig-like_fold"/>
</dbReference>
<name>A0A819WHU9_9BILA</name>
<feature type="domain" description="Ig-like" evidence="3">
    <location>
        <begin position="1357"/>
        <end position="1447"/>
    </location>
</feature>
<feature type="region of interest" description="Disordered" evidence="2">
    <location>
        <begin position="1436"/>
        <end position="1507"/>
    </location>
</feature>
<feature type="region of interest" description="Disordered" evidence="2">
    <location>
        <begin position="1160"/>
        <end position="1231"/>
    </location>
</feature>
<feature type="compositionally biased region" description="Basic and acidic residues" evidence="2">
    <location>
        <begin position="635"/>
        <end position="657"/>
    </location>
</feature>
<feature type="domain" description="Ig-like" evidence="3">
    <location>
        <begin position="1"/>
        <end position="84"/>
    </location>
</feature>
<dbReference type="EMBL" id="CAJOBB010005391">
    <property type="protein sequence ID" value="CAF4126903.1"/>
    <property type="molecule type" value="Genomic_DNA"/>
</dbReference>
<feature type="domain" description="Ig-like" evidence="3">
    <location>
        <begin position="139"/>
        <end position="230"/>
    </location>
</feature>
<evidence type="ECO:0000259" key="3">
    <source>
        <dbReference type="PROSITE" id="PS50835"/>
    </source>
</evidence>
<feature type="non-terminal residue" evidence="4">
    <location>
        <position position="1"/>
    </location>
</feature>
<organism evidence="4 5">
    <name type="scientific">Adineta steineri</name>
    <dbReference type="NCBI Taxonomy" id="433720"/>
    <lineage>
        <taxon>Eukaryota</taxon>
        <taxon>Metazoa</taxon>
        <taxon>Spiralia</taxon>
        <taxon>Gnathifera</taxon>
        <taxon>Rotifera</taxon>
        <taxon>Eurotatoria</taxon>
        <taxon>Bdelloidea</taxon>
        <taxon>Adinetida</taxon>
        <taxon>Adinetidae</taxon>
        <taxon>Adineta</taxon>
    </lineage>
</organism>
<feature type="region of interest" description="Disordered" evidence="2">
    <location>
        <begin position="78"/>
        <end position="137"/>
    </location>
</feature>
<evidence type="ECO:0000313" key="5">
    <source>
        <dbReference type="Proteomes" id="UP000663868"/>
    </source>
</evidence>
<feature type="region of interest" description="Disordered" evidence="2">
    <location>
        <begin position="346"/>
        <end position="406"/>
    </location>
</feature>
<feature type="compositionally biased region" description="Basic and acidic residues" evidence="2">
    <location>
        <begin position="363"/>
        <end position="388"/>
    </location>
</feature>
<protein>
    <recommendedName>
        <fullName evidence="3">Ig-like domain-containing protein</fullName>
    </recommendedName>
</protein>
<dbReference type="Gene3D" id="2.60.40.10">
    <property type="entry name" value="Immunoglobulins"/>
    <property type="match status" value="11"/>
</dbReference>
<feature type="region of interest" description="Disordered" evidence="2">
    <location>
        <begin position="889"/>
        <end position="959"/>
    </location>
</feature>
<gene>
    <name evidence="4" type="ORF">KXQ929_LOCUS35957</name>
</gene>
<feature type="non-terminal residue" evidence="4">
    <location>
        <position position="1537"/>
    </location>
</feature>
<feature type="domain" description="Ig-like" evidence="3">
    <location>
        <begin position="266"/>
        <end position="356"/>
    </location>
</feature>
<dbReference type="InterPro" id="IPR003599">
    <property type="entry name" value="Ig_sub"/>
</dbReference>
<accession>A0A819WHU9</accession>